<proteinExistence type="predicted"/>
<name>A0A1M7RDA4_9ACTN</name>
<dbReference type="OrthoDB" id="3828153at2"/>
<evidence type="ECO:0000313" key="2">
    <source>
        <dbReference type="Proteomes" id="UP000184440"/>
    </source>
</evidence>
<keyword evidence="2" id="KW-1185">Reference proteome</keyword>
<accession>A0A1M7RDA4</accession>
<organism evidence="1 2">
    <name type="scientific">Cryptosporangium aurantiacum</name>
    <dbReference type="NCBI Taxonomy" id="134849"/>
    <lineage>
        <taxon>Bacteria</taxon>
        <taxon>Bacillati</taxon>
        <taxon>Actinomycetota</taxon>
        <taxon>Actinomycetes</taxon>
        <taxon>Cryptosporangiales</taxon>
        <taxon>Cryptosporangiaceae</taxon>
        <taxon>Cryptosporangium</taxon>
    </lineage>
</organism>
<evidence type="ECO:0008006" key="3">
    <source>
        <dbReference type="Google" id="ProtNLM"/>
    </source>
</evidence>
<reference evidence="1 2" key="1">
    <citation type="submission" date="2016-11" db="EMBL/GenBank/DDBJ databases">
        <authorList>
            <person name="Jaros S."/>
            <person name="Januszkiewicz K."/>
            <person name="Wedrychowicz H."/>
        </authorList>
    </citation>
    <scope>NUCLEOTIDE SEQUENCE [LARGE SCALE GENOMIC DNA]</scope>
    <source>
        <strain evidence="1 2">DSM 46144</strain>
    </source>
</reference>
<gene>
    <name evidence="1" type="ORF">SAMN05443668_11075</name>
</gene>
<dbReference type="RefSeq" id="WP_073261132.1">
    <property type="nucleotide sequence ID" value="NZ_FRCS01000010.1"/>
</dbReference>
<evidence type="ECO:0000313" key="1">
    <source>
        <dbReference type="EMBL" id="SHN44132.1"/>
    </source>
</evidence>
<dbReference type="Proteomes" id="UP000184440">
    <property type="component" value="Unassembled WGS sequence"/>
</dbReference>
<dbReference type="STRING" id="134849.SAMN05443668_11075"/>
<protein>
    <recommendedName>
        <fullName evidence="3">DUF695 domain-containing protein</fullName>
    </recommendedName>
</protein>
<sequence length="331" mass="37036">MALFERRTRDPRDSIAAFWSWWARARDQVGAGLDRDDLGKLHRDLTGRVRAIHPELAWELTSGRQAKHALVVSPEGSPALRPVTERWLRAGPGPDADWEYYASRQPDPAAYTGSVQLGGRPFHPGSARFGFEIDLDRARVHVAVWHPDFPRLDEAIRLQASFLLLDWALGEDDVERWLGEVKVTSEDQPYGVDALRAAVVELSTHYQHGEWVTVDGFDDRDRPVAVRVRVPFARLDYPLYDLHGRVRMPFEPGSAEEAALDGIQNGLLGRLGDSAVLVAVVTVSGVRTLHLYADSNGVVPDQVATWATQQSIAITQEWRPDPGWEAVRGLY</sequence>
<dbReference type="EMBL" id="FRCS01000010">
    <property type="protein sequence ID" value="SHN44132.1"/>
    <property type="molecule type" value="Genomic_DNA"/>
</dbReference>
<dbReference type="AlphaFoldDB" id="A0A1M7RDA4"/>